<gene>
    <name evidence="1" type="ORF">EBN03_31695</name>
</gene>
<dbReference type="Proteomes" id="UP000279275">
    <property type="component" value="Unassembled WGS sequence"/>
</dbReference>
<name>A0A3M2KSI1_9NOCA</name>
<accession>A0A3M2KSI1</accession>
<comment type="caution">
    <text evidence="1">The sequence shown here is derived from an EMBL/GenBank/DDBJ whole genome shotgun (WGS) entry which is preliminary data.</text>
</comment>
<dbReference type="EMBL" id="RFFH01000026">
    <property type="protein sequence ID" value="RMI28031.1"/>
    <property type="molecule type" value="Genomic_DNA"/>
</dbReference>
<dbReference type="Pfam" id="PF14085">
    <property type="entry name" value="DUF4265"/>
    <property type="match status" value="1"/>
</dbReference>
<evidence type="ECO:0000313" key="2">
    <source>
        <dbReference type="Proteomes" id="UP000279275"/>
    </source>
</evidence>
<evidence type="ECO:0000313" key="1">
    <source>
        <dbReference type="EMBL" id="RMI28031.1"/>
    </source>
</evidence>
<proteinExistence type="predicted"/>
<dbReference type="AlphaFoldDB" id="A0A3M2KSI1"/>
<dbReference type="InterPro" id="IPR025361">
    <property type="entry name" value="DUF4265"/>
</dbReference>
<protein>
    <submittedName>
        <fullName evidence="1">DUF4265 domain-containing protein</fullName>
    </submittedName>
</protein>
<dbReference type="OrthoDB" id="6563561at2"/>
<sequence>MWAITRDEDLVELDNIPFFVQGFSAGDVVRVVPDDDGLLWVREAVEYSENCTIRIVPYGDGDSAQKRQAVLDAFAPLRVEGEGLKRFNLVALHVPADADIRAVKQLVIQGAQSGRWDYEEGCISEEWRAAD</sequence>
<keyword evidence="2" id="KW-1185">Reference proteome</keyword>
<reference evidence="1 2" key="1">
    <citation type="submission" date="2018-10" db="EMBL/GenBank/DDBJ databases">
        <title>Isolation from cow dung.</title>
        <authorList>
            <person name="Ling L."/>
        </authorList>
    </citation>
    <scope>NUCLEOTIDE SEQUENCE [LARGE SCALE GENOMIC DNA]</scope>
    <source>
        <strain evidence="1 2">NEAU-LL90</strain>
    </source>
</reference>
<organism evidence="1 2">
    <name type="scientific">Nocardia stercoris</name>
    <dbReference type="NCBI Taxonomy" id="2483361"/>
    <lineage>
        <taxon>Bacteria</taxon>
        <taxon>Bacillati</taxon>
        <taxon>Actinomycetota</taxon>
        <taxon>Actinomycetes</taxon>
        <taxon>Mycobacteriales</taxon>
        <taxon>Nocardiaceae</taxon>
        <taxon>Nocardia</taxon>
    </lineage>
</organism>